<proteinExistence type="predicted"/>
<dbReference type="EMBL" id="CP001804">
    <property type="protein sequence ID" value="ACY15720.1"/>
    <property type="molecule type" value="Genomic_DNA"/>
</dbReference>
<dbReference type="KEGG" id="hoh:Hoch_3218"/>
<organism evidence="2 3">
    <name type="scientific">Haliangium ochraceum (strain DSM 14365 / JCM 11303 / SMP-2)</name>
    <dbReference type="NCBI Taxonomy" id="502025"/>
    <lineage>
        <taxon>Bacteria</taxon>
        <taxon>Pseudomonadati</taxon>
        <taxon>Myxococcota</taxon>
        <taxon>Polyangia</taxon>
        <taxon>Haliangiales</taxon>
        <taxon>Kofleriaceae</taxon>
        <taxon>Haliangium</taxon>
    </lineage>
</organism>
<feature type="compositionally biased region" description="Polar residues" evidence="1">
    <location>
        <begin position="1"/>
        <end position="19"/>
    </location>
</feature>
<gene>
    <name evidence="2" type="ordered locus">Hoch_3218</name>
</gene>
<protein>
    <recommendedName>
        <fullName evidence="4">SprT-like domain-containing protein</fullName>
    </recommendedName>
</protein>
<feature type="compositionally biased region" description="Low complexity" evidence="1">
    <location>
        <begin position="33"/>
        <end position="44"/>
    </location>
</feature>
<feature type="region of interest" description="Disordered" evidence="1">
    <location>
        <begin position="1"/>
        <end position="97"/>
    </location>
</feature>
<sequence>MSSASNKSTVASRTVTASASYAEGDESAPLGDALTARPTPAPALQEGKARLTPRAVPASPTTNPSRARATETSDVSAPAESAPDAPQPGQEREEARRSLERRIRAHLTRGALTLTLTDNRYTMISVRRENDNGRGRHYKVRLHHMFVHAPPATTRALARYIAHNDRESSRMLGAYIDANQHQVRSRERRASNPRLITRGRYHDLREIYDDLNERYFDNRIEARITWGQRTGKPKRRNSIKMGSYSVEDRLIRIHRSLDRAFVPRFFVEWIVYHEMLHQVHEIKVVNGRRQFHTREFLRDEAMFEHYAAAREWERSHLDALLTC</sequence>
<feature type="compositionally biased region" description="Polar residues" evidence="1">
    <location>
        <begin position="59"/>
        <end position="75"/>
    </location>
</feature>
<dbReference type="eggNOG" id="COG1451">
    <property type="taxonomic scope" value="Bacteria"/>
</dbReference>
<accession>D0LTM6</accession>
<evidence type="ECO:0000313" key="3">
    <source>
        <dbReference type="Proteomes" id="UP000001880"/>
    </source>
</evidence>
<dbReference type="RefSeq" id="WP_012828320.1">
    <property type="nucleotide sequence ID" value="NC_013440.1"/>
</dbReference>
<dbReference type="Proteomes" id="UP000001880">
    <property type="component" value="Chromosome"/>
</dbReference>
<reference evidence="2 3" key="1">
    <citation type="journal article" date="2010" name="Stand. Genomic Sci.">
        <title>Complete genome sequence of Haliangium ochraceum type strain (SMP-2).</title>
        <authorList>
            <consortium name="US DOE Joint Genome Institute (JGI-PGF)"/>
            <person name="Ivanova N."/>
            <person name="Daum C."/>
            <person name="Lang E."/>
            <person name="Abt B."/>
            <person name="Kopitz M."/>
            <person name="Saunders E."/>
            <person name="Lapidus A."/>
            <person name="Lucas S."/>
            <person name="Glavina Del Rio T."/>
            <person name="Nolan M."/>
            <person name="Tice H."/>
            <person name="Copeland A."/>
            <person name="Cheng J.F."/>
            <person name="Chen F."/>
            <person name="Bruce D."/>
            <person name="Goodwin L."/>
            <person name="Pitluck S."/>
            <person name="Mavromatis K."/>
            <person name="Pati A."/>
            <person name="Mikhailova N."/>
            <person name="Chen A."/>
            <person name="Palaniappan K."/>
            <person name="Land M."/>
            <person name="Hauser L."/>
            <person name="Chang Y.J."/>
            <person name="Jeffries C.D."/>
            <person name="Detter J.C."/>
            <person name="Brettin T."/>
            <person name="Rohde M."/>
            <person name="Goker M."/>
            <person name="Bristow J."/>
            <person name="Markowitz V."/>
            <person name="Eisen J.A."/>
            <person name="Hugenholtz P."/>
            <person name="Kyrpides N.C."/>
            <person name="Klenk H.P."/>
        </authorList>
    </citation>
    <scope>NUCLEOTIDE SEQUENCE [LARGE SCALE GENOMIC DNA]</scope>
    <source>
        <strain evidence="3">DSM 14365 / CIP 107738 / JCM 11303 / AJ 13395 / SMP-2</strain>
    </source>
</reference>
<evidence type="ECO:0000256" key="1">
    <source>
        <dbReference type="SAM" id="MobiDB-lite"/>
    </source>
</evidence>
<evidence type="ECO:0008006" key="4">
    <source>
        <dbReference type="Google" id="ProtNLM"/>
    </source>
</evidence>
<dbReference type="OrthoDB" id="9796628at2"/>
<dbReference type="STRING" id="502025.Hoch_3218"/>
<dbReference type="HOGENOM" id="CLU_073040_0_0_7"/>
<evidence type="ECO:0000313" key="2">
    <source>
        <dbReference type="EMBL" id="ACY15720.1"/>
    </source>
</evidence>
<keyword evidence="3" id="KW-1185">Reference proteome</keyword>
<dbReference type="AlphaFoldDB" id="D0LTM6"/>
<name>D0LTM6_HALO1</name>